<dbReference type="EMBL" id="JBHTAC010000012">
    <property type="protein sequence ID" value="MFC7243574.1"/>
    <property type="molecule type" value="Genomic_DNA"/>
</dbReference>
<protein>
    <submittedName>
        <fullName evidence="1">UDP-N-acetylglucosamine--LPS N-acetylglucosamine transferase</fullName>
    </submittedName>
</protein>
<keyword evidence="2" id="KW-1185">Reference proteome</keyword>
<keyword evidence="1" id="KW-0808">Transferase</keyword>
<dbReference type="RefSeq" id="WP_360524180.1">
    <property type="nucleotide sequence ID" value="NZ_JBHTAC010000012.1"/>
</dbReference>
<comment type="caution">
    <text evidence="1">The sequence shown here is derived from an EMBL/GenBank/DDBJ whole genome shotgun (WGS) entry which is preliminary data.</text>
</comment>
<sequence length="146" mass="16598">MLVGSSGGHLAQLYALRPWWTDRFRTWVTFPTQDAHSLLGGENVVYAHYPTTRNIPNLLRNALLAVKMLRRSRPDVVISTGAGVALPFFIVARLLRIPTVYVEVYDRLETRTLTARLCKPFTSRMLVQFEEQLRLYKGATLVGPLL</sequence>
<name>A0ABW2GZ03_9ACTN</name>
<proteinExistence type="predicted"/>
<dbReference type="Proteomes" id="UP001596392">
    <property type="component" value="Unassembled WGS sequence"/>
</dbReference>
<evidence type="ECO:0000313" key="1">
    <source>
        <dbReference type="EMBL" id="MFC7243574.1"/>
    </source>
</evidence>
<dbReference type="SUPFAM" id="SSF53756">
    <property type="entry name" value="UDP-Glycosyltransferase/glycogen phosphorylase"/>
    <property type="match status" value="1"/>
</dbReference>
<evidence type="ECO:0000313" key="2">
    <source>
        <dbReference type="Proteomes" id="UP001596392"/>
    </source>
</evidence>
<dbReference type="Gene3D" id="3.40.50.2000">
    <property type="entry name" value="Glycogen Phosphorylase B"/>
    <property type="match status" value="1"/>
</dbReference>
<gene>
    <name evidence="1" type="ORF">ACFQO7_13910</name>
</gene>
<accession>A0ABW2GZ03</accession>
<reference evidence="2" key="1">
    <citation type="journal article" date="2019" name="Int. J. Syst. Evol. Microbiol.">
        <title>The Global Catalogue of Microorganisms (GCM) 10K type strain sequencing project: providing services to taxonomists for standard genome sequencing and annotation.</title>
        <authorList>
            <consortium name="The Broad Institute Genomics Platform"/>
            <consortium name="The Broad Institute Genome Sequencing Center for Infectious Disease"/>
            <person name="Wu L."/>
            <person name="Ma J."/>
        </authorList>
    </citation>
    <scope>NUCLEOTIDE SEQUENCE [LARGE SCALE GENOMIC DNA]</scope>
    <source>
        <strain evidence="2">CGMCC 1.9106</strain>
    </source>
</reference>
<dbReference type="Pfam" id="PF08660">
    <property type="entry name" value="Alg14"/>
    <property type="match status" value="1"/>
</dbReference>
<dbReference type="GO" id="GO:0016740">
    <property type="term" value="F:transferase activity"/>
    <property type="evidence" value="ECO:0007669"/>
    <property type="project" value="UniProtKB-KW"/>
</dbReference>
<organism evidence="1 2">
    <name type="scientific">Catellatospora aurea</name>
    <dbReference type="NCBI Taxonomy" id="1337874"/>
    <lineage>
        <taxon>Bacteria</taxon>
        <taxon>Bacillati</taxon>
        <taxon>Actinomycetota</taxon>
        <taxon>Actinomycetes</taxon>
        <taxon>Micromonosporales</taxon>
        <taxon>Micromonosporaceae</taxon>
        <taxon>Catellatospora</taxon>
    </lineage>
</organism>
<dbReference type="InterPro" id="IPR013969">
    <property type="entry name" value="Oligosacch_biosynth_Alg14"/>
</dbReference>